<dbReference type="Pfam" id="PF13452">
    <property type="entry name" value="FAS1_DH_region"/>
    <property type="match status" value="1"/>
</dbReference>
<gene>
    <name evidence="2" type="ORF">BJ992_002766</name>
</gene>
<evidence type="ECO:0000313" key="3">
    <source>
        <dbReference type="Proteomes" id="UP000555564"/>
    </source>
</evidence>
<accession>A0A7X0IE28</accession>
<dbReference type="SUPFAM" id="SSF54637">
    <property type="entry name" value="Thioesterase/thiol ester dehydrase-isomerase"/>
    <property type="match status" value="1"/>
</dbReference>
<dbReference type="AlphaFoldDB" id="A0A7X0IE28"/>
<feature type="domain" description="FAS1-like dehydratase" evidence="1">
    <location>
        <begin position="14"/>
        <end position="164"/>
    </location>
</feature>
<dbReference type="Gene3D" id="3.10.129.10">
    <property type="entry name" value="Hotdog Thioesterase"/>
    <property type="match status" value="1"/>
</dbReference>
<dbReference type="RefSeq" id="WP_221474803.1">
    <property type="nucleotide sequence ID" value="NZ_BAAALO010000013.1"/>
</dbReference>
<evidence type="ECO:0000259" key="1">
    <source>
        <dbReference type="Pfam" id="PF13452"/>
    </source>
</evidence>
<dbReference type="InterPro" id="IPR029069">
    <property type="entry name" value="HotDog_dom_sf"/>
</dbReference>
<sequence>MPETNISAAMREAIGGELGRRVSFPVAESDIRRWAIAVYWPGPPPPLFWDQVYAAGSRHKGIVAPEDFNPFAWMSAESSAREDESADANDPDRTELLLGIPGPGLKFQLNGGVSVEYGERIRPGDVITGVNRLESYTEREGRLGLMLMTVTEDTWTRADGTLVKRSRNTLIRY</sequence>
<dbReference type="InterPro" id="IPR039569">
    <property type="entry name" value="FAS1-like_DH_region"/>
</dbReference>
<evidence type="ECO:0000313" key="2">
    <source>
        <dbReference type="EMBL" id="MBB6473335.1"/>
    </source>
</evidence>
<comment type="caution">
    <text evidence="2">The sequence shown here is derived from an EMBL/GenBank/DDBJ whole genome shotgun (WGS) entry which is preliminary data.</text>
</comment>
<reference evidence="2 3" key="1">
    <citation type="submission" date="2020-08" db="EMBL/GenBank/DDBJ databases">
        <title>Sequencing the genomes of 1000 actinobacteria strains.</title>
        <authorList>
            <person name="Klenk H.-P."/>
        </authorList>
    </citation>
    <scope>NUCLEOTIDE SEQUENCE [LARGE SCALE GENOMIC DNA]</scope>
    <source>
        <strain evidence="2 3">DSM 44936</strain>
    </source>
</reference>
<dbReference type="EMBL" id="JACHIU010000001">
    <property type="protein sequence ID" value="MBB6473335.1"/>
    <property type="molecule type" value="Genomic_DNA"/>
</dbReference>
<name>A0A7X0IE28_9ACTN</name>
<keyword evidence="3" id="KW-1185">Reference proteome</keyword>
<protein>
    <recommendedName>
        <fullName evidence="1">FAS1-like dehydratase domain-containing protein</fullName>
    </recommendedName>
</protein>
<dbReference type="Proteomes" id="UP000555564">
    <property type="component" value="Unassembled WGS sequence"/>
</dbReference>
<organism evidence="2 3">
    <name type="scientific">Sphaerisporangium rubeum</name>
    <dbReference type="NCBI Taxonomy" id="321317"/>
    <lineage>
        <taxon>Bacteria</taxon>
        <taxon>Bacillati</taxon>
        <taxon>Actinomycetota</taxon>
        <taxon>Actinomycetes</taxon>
        <taxon>Streptosporangiales</taxon>
        <taxon>Streptosporangiaceae</taxon>
        <taxon>Sphaerisporangium</taxon>
    </lineage>
</organism>
<proteinExistence type="predicted"/>